<comment type="caution">
    <text evidence="2">The sequence shown here is derived from an EMBL/GenBank/DDBJ whole genome shotgun (WGS) entry which is preliminary data.</text>
</comment>
<evidence type="ECO:0000313" key="2">
    <source>
        <dbReference type="EMBL" id="TQF02438.1"/>
    </source>
</evidence>
<sequence>MLRAGRAAAPRAPGTSAPARCAPPPHRRAARSPARRSAGWGLGWPAAGPTRRAARRAVRRRSAPRWPPPPCGGRG</sequence>
<gene>
    <name evidence="2" type="ORF">E6W39_09340</name>
</gene>
<accession>A0A540W099</accession>
<dbReference type="AlphaFoldDB" id="A0A540W099"/>
<dbReference type="EMBL" id="VIGB01000003">
    <property type="protein sequence ID" value="TQF02438.1"/>
    <property type="molecule type" value="Genomic_DNA"/>
</dbReference>
<evidence type="ECO:0000313" key="3">
    <source>
        <dbReference type="Proteomes" id="UP000319103"/>
    </source>
</evidence>
<proteinExistence type="predicted"/>
<keyword evidence="3" id="KW-1185">Reference proteome</keyword>
<feature type="region of interest" description="Disordered" evidence="1">
    <location>
        <begin position="1"/>
        <end position="75"/>
    </location>
</feature>
<evidence type="ECO:0000256" key="1">
    <source>
        <dbReference type="SAM" id="MobiDB-lite"/>
    </source>
</evidence>
<dbReference type="Proteomes" id="UP000319103">
    <property type="component" value="Unassembled WGS sequence"/>
</dbReference>
<feature type="compositionally biased region" description="Low complexity" evidence="1">
    <location>
        <begin position="35"/>
        <end position="51"/>
    </location>
</feature>
<feature type="compositionally biased region" description="Low complexity" evidence="1">
    <location>
        <begin position="1"/>
        <end position="20"/>
    </location>
</feature>
<organism evidence="2 3">
    <name type="scientific">Kitasatospora acidiphila</name>
    <dbReference type="NCBI Taxonomy" id="2567942"/>
    <lineage>
        <taxon>Bacteria</taxon>
        <taxon>Bacillati</taxon>
        <taxon>Actinomycetota</taxon>
        <taxon>Actinomycetes</taxon>
        <taxon>Kitasatosporales</taxon>
        <taxon>Streptomycetaceae</taxon>
        <taxon>Kitasatospora</taxon>
    </lineage>
</organism>
<feature type="compositionally biased region" description="Pro residues" evidence="1">
    <location>
        <begin position="65"/>
        <end position="75"/>
    </location>
</feature>
<feature type="compositionally biased region" description="Basic residues" evidence="1">
    <location>
        <begin position="52"/>
        <end position="63"/>
    </location>
</feature>
<feature type="compositionally biased region" description="Basic residues" evidence="1">
    <location>
        <begin position="25"/>
        <end position="34"/>
    </location>
</feature>
<name>A0A540W099_9ACTN</name>
<protein>
    <submittedName>
        <fullName evidence="2">Uncharacterized protein</fullName>
    </submittedName>
</protein>
<reference evidence="2 3" key="1">
    <citation type="submission" date="2019-06" db="EMBL/GenBank/DDBJ databases">
        <title>Description of Kitasatospora acidophila sp. nov. isolated from pine grove soil, and reclassification of Streptomyces novaecaesareae to Kitasatospora novaeceasareae comb. nov.</title>
        <authorList>
            <person name="Kim M.J."/>
        </authorList>
    </citation>
    <scope>NUCLEOTIDE SEQUENCE [LARGE SCALE GENOMIC DNA]</scope>
    <source>
        <strain evidence="2 3">MMS16-CNU292</strain>
    </source>
</reference>